<gene>
    <name evidence="2" type="primary">LOC124296568</name>
</gene>
<protein>
    <submittedName>
        <fullName evidence="2">Uncharacterized protein LOC124296568</fullName>
    </submittedName>
</protein>
<evidence type="ECO:0000313" key="2">
    <source>
        <dbReference type="RefSeq" id="XP_046602347.1"/>
    </source>
</evidence>
<dbReference type="GeneID" id="124296568"/>
<proteinExistence type="predicted"/>
<keyword evidence="1" id="KW-1185">Reference proteome</keyword>
<reference evidence="2" key="1">
    <citation type="submission" date="2025-08" db="UniProtKB">
        <authorList>
            <consortium name="RefSeq"/>
        </authorList>
    </citation>
    <scope>IDENTIFICATION</scope>
    <source>
        <tissue evidence="2">Thorax and Abdomen</tissue>
    </source>
</reference>
<accession>A0ABM3GPZ6</accession>
<evidence type="ECO:0000313" key="1">
    <source>
        <dbReference type="Proteomes" id="UP000829291"/>
    </source>
</evidence>
<sequence>MRQLHNCSSDDADGGAFMTSNDIFSTHDNNLSSFLHLRAPKRNKYCTESSINFPAAIGSPCEFTIREQHFVSIRRSSALCRSTGARSSWSSSFILFQGCAQPSWRGRKGMWGDFGRRTECHPSSGTAAIPAIYYHKG</sequence>
<dbReference type="Proteomes" id="UP000829291">
    <property type="component" value="Chromosome 1"/>
</dbReference>
<dbReference type="RefSeq" id="XP_046602347.1">
    <property type="nucleotide sequence ID" value="XM_046746391.1"/>
</dbReference>
<organism evidence="1 2">
    <name type="scientific">Neodiprion lecontei</name>
    <name type="common">Redheaded pine sawfly</name>
    <dbReference type="NCBI Taxonomy" id="441921"/>
    <lineage>
        <taxon>Eukaryota</taxon>
        <taxon>Metazoa</taxon>
        <taxon>Ecdysozoa</taxon>
        <taxon>Arthropoda</taxon>
        <taxon>Hexapoda</taxon>
        <taxon>Insecta</taxon>
        <taxon>Pterygota</taxon>
        <taxon>Neoptera</taxon>
        <taxon>Endopterygota</taxon>
        <taxon>Hymenoptera</taxon>
        <taxon>Tenthredinoidea</taxon>
        <taxon>Diprionidae</taxon>
        <taxon>Diprioninae</taxon>
        <taxon>Neodiprion</taxon>
    </lineage>
</organism>
<name>A0ABM3GPZ6_NEOLC</name>